<dbReference type="InterPro" id="IPR052638">
    <property type="entry name" value="PiggyBac_TE-derived"/>
</dbReference>
<protein>
    <submittedName>
        <fullName evidence="2">Uncharacterized protein</fullName>
    </submittedName>
</protein>
<name>A0A8K0CJ46_IGNLU</name>
<organism evidence="2 3">
    <name type="scientific">Ignelater luminosus</name>
    <name type="common">Cucubano</name>
    <name type="synonym">Pyrophorus luminosus</name>
    <dbReference type="NCBI Taxonomy" id="2038154"/>
    <lineage>
        <taxon>Eukaryota</taxon>
        <taxon>Metazoa</taxon>
        <taxon>Ecdysozoa</taxon>
        <taxon>Arthropoda</taxon>
        <taxon>Hexapoda</taxon>
        <taxon>Insecta</taxon>
        <taxon>Pterygota</taxon>
        <taxon>Neoptera</taxon>
        <taxon>Endopterygota</taxon>
        <taxon>Coleoptera</taxon>
        <taxon>Polyphaga</taxon>
        <taxon>Elateriformia</taxon>
        <taxon>Elateroidea</taxon>
        <taxon>Elateridae</taxon>
        <taxon>Agrypninae</taxon>
        <taxon>Pyrophorini</taxon>
        <taxon>Ignelater</taxon>
    </lineage>
</organism>
<comment type="caution">
    <text evidence="2">The sequence shown here is derived from an EMBL/GenBank/DDBJ whole genome shotgun (WGS) entry which is preliminary data.</text>
</comment>
<evidence type="ECO:0000256" key="1">
    <source>
        <dbReference type="SAM" id="MobiDB-lite"/>
    </source>
</evidence>
<dbReference type="PANTHER" id="PTHR47055:SF3">
    <property type="entry name" value="PHORBOL-ESTER_DAG-TYPE DOMAIN-CONTAINING PROTEIN"/>
    <property type="match status" value="1"/>
</dbReference>
<sequence length="325" mass="37415">MASAENANEENNREQKLNWRFNKNFTASIKPWYLILVVTVVDSSSEKKTNSLGLQTAGWDDQFVRFEPYQKSNTVLQKKYSDLGLEASVILQYADVLQADHEFLVNNQDFFTVHFITSFPPDNANEDNTDEDSGKKDNALLHNLPGGQLRAETEPSAEIISEEWDLPLSKFCSISRRKMYWQNSSDTQNNVDEAIAPYFGRHGCKQYTRGMFIRCEYKLWTGTMRLGYIAHFDPGQGSSTKLPVKYNKLGLGAALFYNMTVQNSWHLHKPDGRKLDQLAFRSALLETYRRSTKRGPSKPPASLHEYSLFNRLDYQKHYQKNSSNH</sequence>
<dbReference type="PANTHER" id="PTHR47055">
    <property type="entry name" value="DDE_TNP_1_7 DOMAIN-CONTAINING PROTEIN"/>
    <property type="match status" value="1"/>
</dbReference>
<evidence type="ECO:0000313" key="2">
    <source>
        <dbReference type="EMBL" id="KAF2886217.1"/>
    </source>
</evidence>
<dbReference type="GO" id="GO:0043565">
    <property type="term" value="F:sequence-specific DNA binding"/>
    <property type="evidence" value="ECO:0007669"/>
    <property type="project" value="TreeGrafter"/>
</dbReference>
<dbReference type="AlphaFoldDB" id="A0A8K0CJ46"/>
<accession>A0A8K0CJ46</accession>
<proteinExistence type="predicted"/>
<dbReference type="Proteomes" id="UP000801492">
    <property type="component" value="Unassembled WGS sequence"/>
</dbReference>
<keyword evidence="3" id="KW-1185">Reference proteome</keyword>
<dbReference type="OrthoDB" id="10057240at2759"/>
<dbReference type="EMBL" id="VTPC01088354">
    <property type="protein sequence ID" value="KAF2886217.1"/>
    <property type="molecule type" value="Genomic_DNA"/>
</dbReference>
<feature type="region of interest" description="Disordered" evidence="1">
    <location>
        <begin position="122"/>
        <end position="147"/>
    </location>
</feature>
<reference evidence="2" key="1">
    <citation type="submission" date="2019-08" db="EMBL/GenBank/DDBJ databases">
        <title>The genome of the North American firefly Photinus pyralis.</title>
        <authorList>
            <consortium name="Photinus pyralis genome working group"/>
            <person name="Fallon T.R."/>
            <person name="Sander Lower S.E."/>
            <person name="Weng J.-K."/>
        </authorList>
    </citation>
    <scope>NUCLEOTIDE SEQUENCE</scope>
    <source>
        <strain evidence="2">TRF0915ILg1</strain>
        <tissue evidence="2">Whole body</tissue>
    </source>
</reference>
<evidence type="ECO:0000313" key="3">
    <source>
        <dbReference type="Proteomes" id="UP000801492"/>
    </source>
</evidence>
<gene>
    <name evidence="2" type="ORF">ILUMI_19956</name>
</gene>